<evidence type="ECO:0000313" key="3">
    <source>
        <dbReference type="Proteomes" id="UP000078492"/>
    </source>
</evidence>
<dbReference type="Proteomes" id="UP000078492">
    <property type="component" value="Unassembled WGS sequence"/>
</dbReference>
<name>A0A151J2B5_9HYME</name>
<reference evidence="2 3" key="1">
    <citation type="submission" date="2015-09" db="EMBL/GenBank/DDBJ databases">
        <title>Trachymyrmex cornetzi WGS genome.</title>
        <authorList>
            <person name="Nygaard S."/>
            <person name="Hu H."/>
            <person name="Boomsma J."/>
            <person name="Zhang G."/>
        </authorList>
    </citation>
    <scope>NUCLEOTIDE SEQUENCE [LARGE SCALE GENOMIC DNA]</scope>
    <source>
        <strain evidence="2">Tcor2-1</strain>
        <tissue evidence="2">Whole body</tissue>
    </source>
</reference>
<proteinExistence type="predicted"/>
<protein>
    <recommendedName>
        <fullName evidence="4">MADF domain-containing protein</fullName>
    </recommendedName>
</protein>
<sequence length="118" mass="13541">MKMKNSLLNATGLQCATKISGLKRIYKNIKDQNKKSGNCRNSWTFLTVMDSIFREKKYITPPAIASSESPSSSLLLYPLNNSERDRENEKENEIQFSSTKREIDQSNATVNHKYILHI</sequence>
<keyword evidence="3" id="KW-1185">Reference proteome</keyword>
<evidence type="ECO:0000313" key="2">
    <source>
        <dbReference type="EMBL" id="KYN16077.1"/>
    </source>
</evidence>
<feature type="compositionally biased region" description="Basic and acidic residues" evidence="1">
    <location>
        <begin position="82"/>
        <end position="100"/>
    </location>
</feature>
<feature type="region of interest" description="Disordered" evidence="1">
    <location>
        <begin position="80"/>
        <end position="100"/>
    </location>
</feature>
<evidence type="ECO:0000256" key="1">
    <source>
        <dbReference type="SAM" id="MobiDB-lite"/>
    </source>
</evidence>
<evidence type="ECO:0008006" key="4">
    <source>
        <dbReference type="Google" id="ProtNLM"/>
    </source>
</evidence>
<dbReference type="AlphaFoldDB" id="A0A151J2B5"/>
<gene>
    <name evidence="2" type="ORF">ALC57_11686</name>
</gene>
<accession>A0A151J2B5</accession>
<organism evidence="2 3">
    <name type="scientific">Trachymyrmex cornetzi</name>
    <dbReference type="NCBI Taxonomy" id="471704"/>
    <lineage>
        <taxon>Eukaryota</taxon>
        <taxon>Metazoa</taxon>
        <taxon>Ecdysozoa</taxon>
        <taxon>Arthropoda</taxon>
        <taxon>Hexapoda</taxon>
        <taxon>Insecta</taxon>
        <taxon>Pterygota</taxon>
        <taxon>Neoptera</taxon>
        <taxon>Endopterygota</taxon>
        <taxon>Hymenoptera</taxon>
        <taxon>Apocrita</taxon>
        <taxon>Aculeata</taxon>
        <taxon>Formicoidea</taxon>
        <taxon>Formicidae</taxon>
        <taxon>Myrmicinae</taxon>
        <taxon>Trachymyrmex</taxon>
    </lineage>
</organism>
<dbReference type="EMBL" id="KQ980427">
    <property type="protein sequence ID" value="KYN16077.1"/>
    <property type="molecule type" value="Genomic_DNA"/>
</dbReference>